<sequence>MQEKDGRHLLWHTLNSDPKEDNSYPSDRIGLWHYDLNYFLRMVPGRGGGGFTCRIGWWRRLFSCLWGRRVR</sequence>
<organism evidence="1">
    <name type="scientific">mine drainage metagenome</name>
    <dbReference type="NCBI Taxonomy" id="410659"/>
    <lineage>
        <taxon>unclassified sequences</taxon>
        <taxon>metagenomes</taxon>
        <taxon>ecological metagenomes</taxon>
    </lineage>
</organism>
<proteinExistence type="predicted"/>
<protein>
    <submittedName>
        <fullName evidence="1">Uncharacterized protein</fullName>
    </submittedName>
</protein>
<accession>E6QMU2</accession>
<comment type="caution">
    <text evidence="1">The sequence shown here is derived from an EMBL/GenBank/DDBJ whole genome shotgun (WGS) entry which is preliminary data.</text>
</comment>
<evidence type="ECO:0000313" key="1">
    <source>
        <dbReference type="EMBL" id="CBI08563.1"/>
    </source>
</evidence>
<gene>
    <name evidence="1" type="ORF">CARN6_2043</name>
</gene>
<reference evidence="1" key="1">
    <citation type="submission" date="2009-10" db="EMBL/GenBank/DDBJ databases">
        <title>Diversity of trophic interactions inside an arsenic-rich microbial ecosystem.</title>
        <authorList>
            <person name="Bertin P.N."/>
            <person name="Heinrich-Salmeron A."/>
            <person name="Pelletier E."/>
            <person name="Goulhen-Chollet F."/>
            <person name="Arsene-Ploetze F."/>
            <person name="Gallien S."/>
            <person name="Calteau A."/>
            <person name="Vallenet D."/>
            <person name="Casiot C."/>
            <person name="Chane-Woon-Ming B."/>
            <person name="Giloteaux L."/>
            <person name="Barakat M."/>
            <person name="Bonnefoy V."/>
            <person name="Bruneel O."/>
            <person name="Chandler M."/>
            <person name="Cleiss J."/>
            <person name="Duran R."/>
            <person name="Elbaz-Poulichet F."/>
            <person name="Fonknechten N."/>
            <person name="Lauga B."/>
            <person name="Mornico D."/>
            <person name="Ortet P."/>
            <person name="Schaeffer C."/>
            <person name="Siguier P."/>
            <person name="Alexander Thil Smith A."/>
            <person name="Van Dorsselaer A."/>
            <person name="Weissenbach J."/>
            <person name="Medigue C."/>
            <person name="Le Paslier D."/>
        </authorList>
    </citation>
    <scope>NUCLEOTIDE SEQUENCE</scope>
</reference>
<name>E6QMU2_9ZZZZ</name>
<dbReference type="AlphaFoldDB" id="E6QMU2"/>
<dbReference type="EMBL" id="CABQ01000239">
    <property type="protein sequence ID" value="CBI08563.1"/>
    <property type="molecule type" value="Genomic_DNA"/>
</dbReference>